<dbReference type="Pfam" id="PF12833">
    <property type="entry name" value="HTH_18"/>
    <property type="match status" value="1"/>
</dbReference>
<dbReference type="Proteomes" id="UP000252081">
    <property type="component" value="Unassembled WGS sequence"/>
</dbReference>
<comment type="catalytic activity">
    <reaction evidence="1">
        <text>ATP + protein L-histidine = ADP + protein N-phospho-L-histidine.</text>
        <dbReference type="EC" id="2.7.13.3"/>
    </reaction>
</comment>
<dbReference type="PANTHER" id="PTHR43547:SF2">
    <property type="entry name" value="HYBRID SIGNAL TRANSDUCTION HISTIDINE KINASE C"/>
    <property type="match status" value="1"/>
</dbReference>
<dbReference type="InterPro" id="IPR018060">
    <property type="entry name" value="HTH_AraC"/>
</dbReference>
<dbReference type="InterPro" id="IPR011006">
    <property type="entry name" value="CheY-like_superfamily"/>
</dbReference>
<dbReference type="Gene3D" id="2.130.10.10">
    <property type="entry name" value="YVTN repeat-like/Quinoprotein amine dehydrogenase"/>
    <property type="match status" value="2"/>
</dbReference>
<dbReference type="SUPFAM" id="SSF63829">
    <property type="entry name" value="Calcium-dependent phosphotriesterase"/>
    <property type="match status" value="3"/>
</dbReference>
<dbReference type="SUPFAM" id="SSF55874">
    <property type="entry name" value="ATPase domain of HSP90 chaperone/DNA topoisomerase II/histidine kinase"/>
    <property type="match status" value="1"/>
</dbReference>
<dbReference type="InterPro" id="IPR011110">
    <property type="entry name" value="Reg_prop"/>
</dbReference>
<dbReference type="InterPro" id="IPR009057">
    <property type="entry name" value="Homeodomain-like_sf"/>
</dbReference>
<comment type="caution">
    <text evidence="13">The sequence shown here is derived from an EMBL/GenBank/DDBJ whole genome shotgun (WGS) entry which is preliminary data.</text>
</comment>
<evidence type="ECO:0000256" key="4">
    <source>
        <dbReference type="ARBA" id="ARBA00023015"/>
    </source>
</evidence>
<dbReference type="CDD" id="cd17574">
    <property type="entry name" value="REC_OmpR"/>
    <property type="match status" value="1"/>
</dbReference>
<dbReference type="SMART" id="SM00387">
    <property type="entry name" value="HATPase_c"/>
    <property type="match status" value="1"/>
</dbReference>
<keyword evidence="14" id="KW-1185">Reference proteome</keyword>
<keyword evidence="5" id="KW-0238">DNA-binding</keyword>
<dbReference type="Gene3D" id="2.60.40.10">
    <property type="entry name" value="Immunoglobulins"/>
    <property type="match status" value="1"/>
</dbReference>
<dbReference type="SUPFAM" id="SSF47384">
    <property type="entry name" value="Homodimeric domain of signal transducing histidine kinase"/>
    <property type="match status" value="1"/>
</dbReference>
<dbReference type="Gene3D" id="1.10.10.60">
    <property type="entry name" value="Homeodomain-like"/>
    <property type="match status" value="1"/>
</dbReference>
<evidence type="ECO:0000256" key="2">
    <source>
        <dbReference type="ARBA" id="ARBA00012438"/>
    </source>
</evidence>
<dbReference type="FunFam" id="1.10.287.130:FF:000045">
    <property type="entry name" value="Two-component system sensor histidine kinase/response regulator"/>
    <property type="match status" value="1"/>
</dbReference>
<keyword evidence="6" id="KW-0804">Transcription</keyword>
<organism evidence="13 14">
    <name type="scientific">Pedobacter miscanthi</name>
    <dbReference type="NCBI Taxonomy" id="2259170"/>
    <lineage>
        <taxon>Bacteria</taxon>
        <taxon>Pseudomonadati</taxon>
        <taxon>Bacteroidota</taxon>
        <taxon>Sphingobacteriia</taxon>
        <taxon>Sphingobacteriales</taxon>
        <taxon>Sphingobacteriaceae</taxon>
        <taxon>Pedobacter</taxon>
    </lineage>
</organism>
<keyword evidence="3 7" id="KW-0597">Phosphoprotein</keyword>
<dbReference type="Pfam" id="PF00072">
    <property type="entry name" value="Response_reg"/>
    <property type="match status" value="1"/>
</dbReference>
<evidence type="ECO:0000256" key="7">
    <source>
        <dbReference type="PROSITE-ProRule" id="PRU00169"/>
    </source>
</evidence>
<dbReference type="EC" id="2.7.13.3" evidence="2"/>
<evidence type="ECO:0000313" key="13">
    <source>
        <dbReference type="EMBL" id="RBQ10364.1"/>
    </source>
</evidence>
<dbReference type="Gene3D" id="3.30.565.10">
    <property type="entry name" value="Histidine kinase-like ATPase, C-terminal domain"/>
    <property type="match status" value="1"/>
</dbReference>
<evidence type="ECO:0000259" key="10">
    <source>
        <dbReference type="PROSITE" id="PS01124"/>
    </source>
</evidence>
<keyword evidence="8" id="KW-1133">Transmembrane helix</keyword>
<feature type="modified residue" description="4-aspartylphosphate" evidence="7">
    <location>
        <position position="1130"/>
    </location>
</feature>
<dbReference type="InterPro" id="IPR036890">
    <property type="entry name" value="HATPase_C_sf"/>
</dbReference>
<evidence type="ECO:0000256" key="8">
    <source>
        <dbReference type="SAM" id="Phobius"/>
    </source>
</evidence>
<dbReference type="Gene3D" id="1.10.287.130">
    <property type="match status" value="1"/>
</dbReference>
<reference evidence="13 14" key="1">
    <citation type="submission" date="2018-07" db="EMBL/GenBank/DDBJ databases">
        <title>A draft genome of a endophytic bacteria, a new species of Pedobacter.</title>
        <authorList>
            <person name="Zhang Z.D."/>
            <person name="Chen Z.J."/>
        </authorList>
    </citation>
    <scope>NUCLEOTIDE SEQUENCE [LARGE SCALE GENOMIC DNA]</scope>
    <source>
        <strain evidence="13 14">RS10</strain>
    </source>
</reference>
<feature type="domain" description="Response regulatory" evidence="12">
    <location>
        <begin position="1082"/>
        <end position="1197"/>
    </location>
</feature>
<evidence type="ECO:0000256" key="3">
    <source>
        <dbReference type="ARBA" id="ARBA00022553"/>
    </source>
</evidence>
<keyword evidence="8" id="KW-0812">Transmembrane</keyword>
<evidence type="ECO:0000256" key="1">
    <source>
        <dbReference type="ARBA" id="ARBA00000085"/>
    </source>
</evidence>
<dbReference type="PROSITE" id="PS50110">
    <property type="entry name" value="RESPONSE_REGULATORY"/>
    <property type="match status" value="1"/>
</dbReference>
<dbReference type="SUPFAM" id="SSF46689">
    <property type="entry name" value="Homeodomain-like"/>
    <property type="match status" value="1"/>
</dbReference>
<feature type="chain" id="PRO_5016595428" description="histidine kinase" evidence="9">
    <location>
        <begin position="19"/>
        <end position="1345"/>
    </location>
</feature>
<dbReference type="PRINTS" id="PR00344">
    <property type="entry name" value="BCTRLSENSOR"/>
</dbReference>
<dbReference type="PROSITE" id="PS01124">
    <property type="entry name" value="HTH_ARAC_FAMILY_2"/>
    <property type="match status" value="1"/>
</dbReference>
<keyword evidence="13" id="KW-0418">Kinase</keyword>
<evidence type="ECO:0000259" key="12">
    <source>
        <dbReference type="PROSITE" id="PS50110"/>
    </source>
</evidence>
<dbReference type="GO" id="GO:0003700">
    <property type="term" value="F:DNA-binding transcription factor activity"/>
    <property type="evidence" value="ECO:0007669"/>
    <property type="project" value="InterPro"/>
</dbReference>
<dbReference type="Pfam" id="PF00512">
    <property type="entry name" value="HisKA"/>
    <property type="match status" value="1"/>
</dbReference>
<dbReference type="InterPro" id="IPR015943">
    <property type="entry name" value="WD40/YVTN_repeat-like_dom_sf"/>
</dbReference>
<dbReference type="PROSITE" id="PS00041">
    <property type="entry name" value="HTH_ARAC_FAMILY_1"/>
    <property type="match status" value="1"/>
</dbReference>
<protein>
    <recommendedName>
        <fullName evidence="2">histidine kinase</fullName>
        <ecNumber evidence="2">2.7.13.3</ecNumber>
    </recommendedName>
</protein>
<dbReference type="PANTHER" id="PTHR43547">
    <property type="entry name" value="TWO-COMPONENT HISTIDINE KINASE"/>
    <property type="match status" value="1"/>
</dbReference>
<dbReference type="InterPro" id="IPR003594">
    <property type="entry name" value="HATPase_dom"/>
</dbReference>
<evidence type="ECO:0000313" key="14">
    <source>
        <dbReference type="Proteomes" id="UP000252081"/>
    </source>
</evidence>
<feature type="domain" description="HTH araC/xylS-type" evidence="10">
    <location>
        <begin position="1229"/>
        <end position="1328"/>
    </location>
</feature>
<dbReference type="Pfam" id="PF07494">
    <property type="entry name" value="Reg_prop"/>
    <property type="match status" value="3"/>
</dbReference>
<dbReference type="InterPro" id="IPR001789">
    <property type="entry name" value="Sig_transdc_resp-reg_receiver"/>
</dbReference>
<evidence type="ECO:0000256" key="5">
    <source>
        <dbReference type="ARBA" id="ARBA00023125"/>
    </source>
</evidence>
<evidence type="ECO:0000259" key="11">
    <source>
        <dbReference type="PROSITE" id="PS50109"/>
    </source>
</evidence>
<proteinExistence type="predicted"/>
<feature type="domain" description="Histidine kinase" evidence="11">
    <location>
        <begin position="817"/>
        <end position="1030"/>
    </location>
</feature>
<sequence>MRRYLLLLCCILTIKLMAQQPTLEKLIGVDQGLSNSSVNAIYQDKSGFMWMGTQDGLNRYNGHDFKVYRHQFSQPNSIDGNWIVCINGDTEGRIWIGSSHGANVYDPISDSFNHLSVDDGHQVKQLVSNVTDIKIDSYGNIFITTTNYGLLKCNKGELIGQRIPLITSKSAPQYNFQTSAIGISKKEMWITGRSVGFLSYDFKKNVLYQVDKQLNNNNALAIDQQGKLWLGNDDGLYCYTDKKLKQVYASKNRIVNLSIRGNILWIASDGDGVLTKNTTDLNPPEEHVFQIGAENLSKSIFSVFHDRDGRMWVGTLRRGGIIEEPAATGIWNFKQLPGLANAMVNKEVLSLSEDKNHNLWIGTDGYGLCNFNLKTHQVKNFTTKTNPAITSNYVTSILTTADEKVWLTTWGGGVLHYNPSENRFEHYSCINPQTGKEDRNTWKLFLDKKNTLWIGTCLDGATYTYDVAKNKMLCFDPKLINVLCFFEDPTGQLWAGTYHALIKVDRVNKAHQYFFTGFAVRDIRSNGKQKLWIATEGAGLQLFDTQKHSFTRYTETEGLANNAVLKIIEDKQANLWISTLGGISIYNPSTNRFKTVNAETGLLSNELSYNAALNLSSGEMAYGSIKGLNMINPGHFKDYKKHRNIYLTDITINNLPIAEQQQYITGKTADKILAIKIPYNEATVALNFISPKYANQTGWSYAYYLQGWDKTWSLNNKNTGAVYNRLAEGTYYFKVRLGEQGNIADNTTTLLTIVVMPPFYRTWWAYLFYLACISGLIYVYIRYRSRQIRMAYEVDFAKLQVKQEKELNEKKLTFFTNISHEFRTPLTLIINPIKELLENFDQLDVKRELNTMLRNSKRLLNLIDQLLGFRKLENESQKQKIYPVNFHALCEEVFKCFEGAASSKNINYHFISHNPNLILYVDYEKIEICIFNLLSNAFKYTPVNGEIWLEVVELETEVAVKVIDSGEGISDENTGKIFDKYFQAENKFTGSGFGIGLYLVKELVSAHQGRVSYLRENRQTIFTLTLKKGLAHIEIGTLVDAPPAKPDLSSLVFDGEVVEEKENAAIIDFQLTSASFVTDKKTIVVVDDDQEIRDYLKRLLQDQYTVKVAEDGSSGLQIIKECIPDLVISDIFMKNMNGVELCQHVKSDSALEHIPVILLTATTSADSKLTGIECGADDYITKPFENKLLLARIENILKNRSKLQKYFLDTITLNNSPGKVPADFSSFLDQCIKFVEKHINDSELSINALAYETGLSHSGLYRKIKRISGLSINAFIRYIRLRRAAVILLTSDANINEVAFQVGINDIKHFRTQFKKVFGLNPSAYVKKYKGKLNPNLQSITNGSN</sequence>
<dbReference type="SMART" id="SM00448">
    <property type="entry name" value="REC"/>
    <property type="match status" value="1"/>
</dbReference>
<dbReference type="InterPro" id="IPR004358">
    <property type="entry name" value="Sig_transdc_His_kin-like_C"/>
</dbReference>
<dbReference type="Pfam" id="PF02518">
    <property type="entry name" value="HATPase_c"/>
    <property type="match status" value="1"/>
</dbReference>
<keyword evidence="13" id="KW-0808">Transferase</keyword>
<dbReference type="CDD" id="cd00082">
    <property type="entry name" value="HisKA"/>
    <property type="match status" value="1"/>
</dbReference>
<dbReference type="EMBL" id="QNQU01000003">
    <property type="protein sequence ID" value="RBQ10364.1"/>
    <property type="molecule type" value="Genomic_DNA"/>
</dbReference>
<dbReference type="InterPro" id="IPR036097">
    <property type="entry name" value="HisK_dim/P_sf"/>
</dbReference>
<keyword evidence="4" id="KW-0805">Transcription regulation</keyword>
<feature type="transmembrane region" description="Helical" evidence="8">
    <location>
        <begin position="763"/>
        <end position="781"/>
    </location>
</feature>
<gene>
    <name evidence="13" type="ORF">DRW42_04885</name>
</gene>
<dbReference type="SMART" id="SM00342">
    <property type="entry name" value="HTH_ARAC"/>
    <property type="match status" value="1"/>
</dbReference>
<accession>A0A366LAN7</accession>
<dbReference type="GO" id="GO:0043565">
    <property type="term" value="F:sequence-specific DNA binding"/>
    <property type="evidence" value="ECO:0007669"/>
    <property type="project" value="InterPro"/>
</dbReference>
<dbReference type="InterPro" id="IPR013783">
    <property type="entry name" value="Ig-like_fold"/>
</dbReference>
<dbReference type="SUPFAM" id="SSF52172">
    <property type="entry name" value="CheY-like"/>
    <property type="match status" value="1"/>
</dbReference>
<dbReference type="GO" id="GO:0000155">
    <property type="term" value="F:phosphorelay sensor kinase activity"/>
    <property type="evidence" value="ECO:0007669"/>
    <property type="project" value="InterPro"/>
</dbReference>
<evidence type="ECO:0000256" key="6">
    <source>
        <dbReference type="ARBA" id="ARBA00023163"/>
    </source>
</evidence>
<dbReference type="Gene3D" id="3.40.50.2300">
    <property type="match status" value="1"/>
</dbReference>
<keyword evidence="8" id="KW-0472">Membrane</keyword>
<evidence type="ECO:0000256" key="9">
    <source>
        <dbReference type="SAM" id="SignalP"/>
    </source>
</evidence>
<dbReference type="InterPro" id="IPR003661">
    <property type="entry name" value="HisK_dim/P_dom"/>
</dbReference>
<name>A0A366LAN7_9SPHI</name>
<dbReference type="InterPro" id="IPR005467">
    <property type="entry name" value="His_kinase_dom"/>
</dbReference>
<dbReference type="OrthoDB" id="9809670at2"/>
<dbReference type="SMART" id="SM00388">
    <property type="entry name" value="HisKA"/>
    <property type="match status" value="1"/>
</dbReference>
<dbReference type="PROSITE" id="PS50109">
    <property type="entry name" value="HIS_KIN"/>
    <property type="match status" value="1"/>
</dbReference>
<dbReference type="InterPro" id="IPR018062">
    <property type="entry name" value="HTH_AraC-typ_CS"/>
</dbReference>
<keyword evidence="9" id="KW-0732">Signal</keyword>
<feature type="signal peptide" evidence="9">
    <location>
        <begin position="1"/>
        <end position="18"/>
    </location>
</feature>